<dbReference type="InterPro" id="IPR051380">
    <property type="entry name" value="pH-response_reg_palI/RIM9"/>
</dbReference>
<accession>A0A2H3K131</accession>
<evidence type="ECO:0008006" key="4">
    <source>
        <dbReference type="Google" id="ProtNLM"/>
    </source>
</evidence>
<protein>
    <recommendedName>
        <fullName evidence="4">Pali-domain-containing protein</fullName>
    </recommendedName>
</protein>
<keyword evidence="1" id="KW-0472">Membrane</keyword>
<dbReference type="AlphaFoldDB" id="A0A2H3K131"/>
<dbReference type="GO" id="GO:0032153">
    <property type="term" value="C:cell division site"/>
    <property type="evidence" value="ECO:0007669"/>
    <property type="project" value="TreeGrafter"/>
</dbReference>
<keyword evidence="1" id="KW-1133">Transmembrane helix</keyword>
<dbReference type="GO" id="GO:0005886">
    <property type="term" value="C:plasma membrane"/>
    <property type="evidence" value="ECO:0007669"/>
    <property type="project" value="InterPro"/>
</dbReference>
<dbReference type="Pfam" id="PF06687">
    <property type="entry name" value="SUR7"/>
    <property type="match status" value="1"/>
</dbReference>
<evidence type="ECO:0000313" key="2">
    <source>
        <dbReference type="EMBL" id="PCH42117.1"/>
    </source>
</evidence>
<dbReference type="OMA" id="PYVTYPS"/>
<dbReference type="EMBL" id="KB468124">
    <property type="protein sequence ID" value="PCH42117.1"/>
    <property type="molecule type" value="Genomic_DNA"/>
</dbReference>
<dbReference type="Proteomes" id="UP000218811">
    <property type="component" value="Unassembled WGS sequence"/>
</dbReference>
<organism evidence="2 3">
    <name type="scientific">Wolfiporia cocos (strain MD-104)</name>
    <name type="common">Brown rot fungus</name>
    <dbReference type="NCBI Taxonomy" id="742152"/>
    <lineage>
        <taxon>Eukaryota</taxon>
        <taxon>Fungi</taxon>
        <taxon>Dikarya</taxon>
        <taxon>Basidiomycota</taxon>
        <taxon>Agaricomycotina</taxon>
        <taxon>Agaricomycetes</taxon>
        <taxon>Polyporales</taxon>
        <taxon>Phaeolaceae</taxon>
        <taxon>Wolfiporia</taxon>
    </lineage>
</organism>
<dbReference type="PANTHER" id="PTHR28013:SF4">
    <property type="entry name" value="MARVEL DOMAIN-CONTAINING PROTEIN"/>
    <property type="match status" value="1"/>
</dbReference>
<evidence type="ECO:0000256" key="1">
    <source>
        <dbReference type="SAM" id="Phobius"/>
    </source>
</evidence>
<keyword evidence="3" id="KW-1185">Reference proteome</keyword>
<evidence type="ECO:0000313" key="3">
    <source>
        <dbReference type="Proteomes" id="UP000218811"/>
    </source>
</evidence>
<feature type="transmembrane region" description="Helical" evidence="1">
    <location>
        <begin position="108"/>
        <end position="133"/>
    </location>
</feature>
<dbReference type="InterPro" id="IPR009571">
    <property type="entry name" value="SUR7/Rim9-like_fungi"/>
</dbReference>
<dbReference type="OrthoDB" id="2589196at2759"/>
<dbReference type="GO" id="GO:0035838">
    <property type="term" value="C:growing cell tip"/>
    <property type="evidence" value="ECO:0007669"/>
    <property type="project" value="TreeGrafter"/>
</dbReference>
<proteinExistence type="predicted"/>
<feature type="transmembrane region" description="Helical" evidence="1">
    <location>
        <begin position="76"/>
        <end position="99"/>
    </location>
</feature>
<name>A0A2H3K131_WOLCO</name>
<reference evidence="2 3" key="1">
    <citation type="journal article" date="2012" name="Science">
        <title>The Paleozoic origin of enzymatic lignin decomposition reconstructed from 31 fungal genomes.</title>
        <authorList>
            <person name="Floudas D."/>
            <person name="Binder M."/>
            <person name="Riley R."/>
            <person name="Barry K."/>
            <person name="Blanchette R.A."/>
            <person name="Henrissat B."/>
            <person name="Martinez A.T."/>
            <person name="Otillar R."/>
            <person name="Spatafora J.W."/>
            <person name="Yadav J.S."/>
            <person name="Aerts A."/>
            <person name="Benoit I."/>
            <person name="Boyd A."/>
            <person name="Carlson A."/>
            <person name="Copeland A."/>
            <person name="Coutinho P.M."/>
            <person name="de Vries R.P."/>
            <person name="Ferreira P."/>
            <person name="Findley K."/>
            <person name="Foster B."/>
            <person name="Gaskell J."/>
            <person name="Glotzer D."/>
            <person name="Gorecki P."/>
            <person name="Heitman J."/>
            <person name="Hesse C."/>
            <person name="Hori C."/>
            <person name="Igarashi K."/>
            <person name="Jurgens J.A."/>
            <person name="Kallen N."/>
            <person name="Kersten P."/>
            <person name="Kohler A."/>
            <person name="Kuees U."/>
            <person name="Kumar T.K.A."/>
            <person name="Kuo A."/>
            <person name="LaButti K."/>
            <person name="Larrondo L.F."/>
            <person name="Lindquist E."/>
            <person name="Ling A."/>
            <person name="Lombard V."/>
            <person name="Lucas S."/>
            <person name="Lundell T."/>
            <person name="Martin R."/>
            <person name="McLaughlin D.J."/>
            <person name="Morgenstern I."/>
            <person name="Morin E."/>
            <person name="Murat C."/>
            <person name="Nagy L.G."/>
            <person name="Nolan M."/>
            <person name="Ohm R.A."/>
            <person name="Patyshakuliyeva A."/>
            <person name="Rokas A."/>
            <person name="Ruiz-Duenas F.J."/>
            <person name="Sabat G."/>
            <person name="Salamov A."/>
            <person name="Samejima M."/>
            <person name="Schmutz J."/>
            <person name="Slot J.C."/>
            <person name="St John F."/>
            <person name="Stenlid J."/>
            <person name="Sun H."/>
            <person name="Sun S."/>
            <person name="Syed K."/>
            <person name="Tsang A."/>
            <person name="Wiebenga A."/>
            <person name="Young D."/>
            <person name="Pisabarro A."/>
            <person name="Eastwood D.C."/>
            <person name="Martin F."/>
            <person name="Cullen D."/>
            <person name="Grigoriev I.V."/>
            <person name="Hibbett D.S."/>
        </authorList>
    </citation>
    <scope>NUCLEOTIDE SEQUENCE [LARGE SCALE GENOMIC DNA]</scope>
    <source>
        <strain evidence="2 3">MD-104</strain>
    </source>
</reference>
<gene>
    <name evidence="2" type="ORF">WOLCODRAFT_17498</name>
</gene>
<keyword evidence="1" id="KW-0812">Transmembrane</keyword>
<dbReference type="PANTHER" id="PTHR28013">
    <property type="entry name" value="PROTEIN DCV1-RELATED"/>
    <property type="match status" value="1"/>
</dbReference>
<sequence>MSTYAFAVLLGTFSAFGLLVLVTVSAPLVRMFYFLKVTTDSEEIRFGMWGYCADTCSAIRLGYTYGTEIPASLSTALILSPVSAGASLLALLAVLPLVYSTRIHKGPYLILSLLSFVAASLSVAAFIVMAYAAAVGITRFQAEGHSAGLGPTLWLLLWRTCGETVLISAR</sequence>